<feature type="chain" id="PRO_5017533207" evidence="1">
    <location>
        <begin position="32"/>
        <end position="242"/>
    </location>
</feature>
<evidence type="ECO:0000256" key="1">
    <source>
        <dbReference type="SAM" id="SignalP"/>
    </source>
</evidence>
<comment type="caution">
    <text evidence="3">The sequence shown here is derived from an EMBL/GenBank/DDBJ whole genome shotgun (WGS) entry which is preliminary data.</text>
</comment>
<dbReference type="Proteomes" id="UP000256708">
    <property type="component" value="Unassembled WGS sequence"/>
</dbReference>
<keyword evidence="4" id="KW-1185">Reference proteome</keyword>
<dbReference type="PROSITE" id="PS51257">
    <property type="entry name" value="PROKAR_LIPOPROTEIN"/>
    <property type="match status" value="1"/>
</dbReference>
<keyword evidence="1" id="KW-0732">Signal</keyword>
<dbReference type="OrthoDB" id="9792011at2"/>
<dbReference type="EMBL" id="QRGR01000003">
    <property type="protein sequence ID" value="RDV16742.1"/>
    <property type="molecule type" value="Genomic_DNA"/>
</dbReference>
<evidence type="ECO:0000259" key="2">
    <source>
        <dbReference type="Pfam" id="PF14344"/>
    </source>
</evidence>
<dbReference type="RefSeq" id="WP_115564016.1">
    <property type="nucleotide sequence ID" value="NZ_QRGR01000003.1"/>
</dbReference>
<dbReference type="AlphaFoldDB" id="A0A3D8LIN3"/>
<organism evidence="3 4">
    <name type="scientific">Pontibacter diazotrophicus</name>
    <dbReference type="NCBI Taxonomy" id="1400979"/>
    <lineage>
        <taxon>Bacteria</taxon>
        <taxon>Pseudomonadati</taxon>
        <taxon>Bacteroidota</taxon>
        <taxon>Cytophagia</taxon>
        <taxon>Cytophagales</taxon>
        <taxon>Hymenobacteraceae</taxon>
        <taxon>Pontibacter</taxon>
    </lineage>
</organism>
<feature type="signal peptide" evidence="1">
    <location>
        <begin position="1"/>
        <end position="31"/>
    </location>
</feature>
<accession>A0A3D8LIN3</accession>
<dbReference type="InterPro" id="IPR025510">
    <property type="entry name" value="DUF4397"/>
</dbReference>
<protein>
    <submittedName>
        <fullName evidence="3">DUF4397 domain-containing protein</fullName>
    </submittedName>
</protein>
<proteinExistence type="predicted"/>
<dbReference type="Pfam" id="PF14344">
    <property type="entry name" value="DUF4397"/>
    <property type="match status" value="1"/>
</dbReference>
<reference evidence="4" key="1">
    <citation type="submission" date="2018-08" db="EMBL/GenBank/DDBJ databases">
        <authorList>
            <person name="Liu Z.-W."/>
            <person name="Du Z.-J."/>
        </authorList>
    </citation>
    <scope>NUCLEOTIDE SEQUENCE [LARGE SCALE GENOMIC DNA]</scope>
    <source>
        <strain evidence="4">H4X</strain>
    </source>
</reference>
<gene>
    <name evidence="3" type="ORF">DXT99_02870</name>
</gene>
<name>A0A3D8LIN3_9BACT</name>
<evidence type="ECO:0000313" key="4">
    <source>
        <dbReference type="Proteomes" id="UP000256708"/>
    </source>
</evidence>
<evidence type="ECO:0000313" key="3">
    <source>
        <dbReference type="EMBL" id="RDV16742.1"/>
    </source>
</evidence>
<sequence>MKKKLGKLSLSKVTVLLCSLLIISLTSCLDAQDSDNDVVQPATYVAIYHGAPDAPEFDIFVDNSRINSQAFKYANYSDYFNFITPGNHRLKFTPVNASNAFIDTALTFSEGKIYSLFAVNRLQSIELLAVKDSLIIPGTGEAGLRVIQLSPDAPAVDIVMVKNNTSTSFTTNLDFKETTAFQKVASGTHTIQVRRAENQEVLLSVPNITLESARNYSFIIRGFATPPTGNLNVLSLQVIRNH</sequence>
<feature type="domain" description="DUF4397" evidence="2">
    <location>
        <begin position="44"/>
        <end position="158"/>
    </location>
</feature>